<reference evidence="3 4" key="1">
    <citation type="submission" date="2021-02" db="EMBL/GenBank/DDBJ databases">
        <title>Lysobacter arenosi sp. nov., isolated from soil of gangwondo yeongwol, south Korea.</title>
        <authorList>
            <person name="Kim K.R."/>
            <person name="Kim K.H."/>
            <person name="Jeon C.O."/>
        </authorList>
    </citation>
    <scope>NUCLEOTIDE SEQUENCE [LARGE SCALE GENOMIC DNA]</scope>
    <source>
        <strain evidence="3 4">R7</strain>
    </source>
</reference>
<proteinExistence type="predicted"/>
<organism evidence="3 4">
    <name type="scientific">Lysobacter arenosi</name>
    <dbReference type="NCBI Taxonomy" id="2795387"/>
    <lineage>
        <taxon>Bacteria</taxon>
        <taxon>Pseudomonadati</taxon>
        <taxon>Pseudomonadota</taxon>
        <taxon>Gammaproteobacteria</taxon>
        <taxon>Lysobacterales</taxon>
        <taxon>Lysobacteraceae</taxon>
        <taxon>Lysobacter</taxon>
    </lineage>
</organism>
<dbReference type="EMBL" id="CP071517">
    <property type="protein sequence ID" value="QSX74950.1"/>
    <property type="molecule type" value="Genomic_DNA"/>
</dbReference>
<keyword evidence="1" id="KW-0175">Coiled coil</keyword>
<feature type="coiled-coil region" evidence="1">
    <location>
        <begin position="193"/>
        <end position="220"/>
    </location>
</feature>
<protein>
    <submittedName>
        <fullName evidence="3">Uncharacterized protein</fullName>
    </submittedName>
</protein>
<dbReference type="RefSeq" id="WP_200604197.1">
    <property type="nucleotide sequence ID" value="NZ_CP071517.1"/>
</dbReference>
<keyword evidence="4" id="KW-1185">Reference proteome</keyword>
<accession>A0ABX7RB23</accession>
<gene>
    <name evidence="3" type="ORF">HIV01_017725</name>
</gene>
<dbReference type="Proteomes" id="UP000663400">
    <property type="component" value="Chromosome"/>
</dbReference>
<evidence type="ECO:0000313" key="3">
    <source>
        <dbReference type="EMBL" id="QSX74950.1"/>
    </source>
</evidence>
<sequence length="294" mass="30521">MPDADRPRIPMPGDPMPGNWNEAFAALPIESPGTDGWQRLTRALDGAAADATARPRPSMRRRNRWPMWLAAAAAVSAVALVPVLRDQDGSPVSTGPAQIAVAPSPSASSPTPAATPATTLVTTPSSGSTAVPEVAIATTQPAERNVAKRKPTGTPTRKPAPAASPLPGRNDNATRVASSDATATTPDLTAAALANRAAEIQSLQAESAQLEALVALARDSRVSSASGAALGVELDERIGRIDASLSQPGLADSERAVLWQQRVTTMRALAEVETTQRWLVSHGERYDGALVSVD</sequence>
<name>A0ABX7RB23_9GAMM</name>
<evidence type="ECO:0000256" key="2">
    <source>
        <dbReference type="SAM" id="MobiDB-lite"/>
    </source>
</evidence>
<evidence type="ECO:0000256" key="1">
    <source>
        <dbReference type="SAM" id="Coils"/>
    </source>
</evidence>
<feature type="region of interest" description="Disordered" evidence="2">
    <location>
        <begin position="88"/>
        <end position="183"/>
    </location>
</feature>
<evidence type="ECO:0000313" key="4">
    <source>
        <dbReference type="Proteomes" id="UP000663400"/>
    </source>
</evidence>
<feature type="compositionally biased region" description="Low complexity" evidence="2">
    <location>
        <begin position="100"/>
        <end position="126"/>
    </location>
</feature>